<reference evidence="1 2" key="1">
    <citation type="submission" date="2014-03" db="EMBL/GenBank/DDBJ databases">
        <title>Genomics of Bifidobacteria.</title>
        <authorList>
            <person name="Ventura M."/>
            <person name="Milani C."/>
            <person name="Lugli G.A."/>
        </authorList>
    </citation>
    <scope>NUCLEOTIDE SEQUENCE [LARGE SCALE GENOMIC DNA]</scope>
    <source>
        <strain evidence="1 2">LMG 21589</strain>
    </source>
</reference>
<evidence type="ECO:0008006" key="3">
    <source>
        <dbReference type="Google" id="ProtNLM"/>
    </source>
</evidence>
<protein>
    <recommendedName>
        <fullName evidence="3">DNA-binding protein</fullName>
    </recommendedName>
</protein>
<comment type="caution">
    <text evidence="1">The sequence shown here is derived from an EMBL/GenBank/DDBJ whole genome shotgun (WGS) entry which is preliminary data.</text>
</comment>
<gene>
    <name evidence="1" type="ORF">BSCA_0163</name>
</gene>
<dbReference type="RefSeq" id="WP_033517600.1">
    <property type="nucleotide sequence ID" value="NZ_CAUPKV010000038.1"/>
</dbReference>
<dbReference type="EMBL" id="JGZO01000012">
    <property type="protein sequence ID" value="KFI93673.1"/>
    <property type="molecule type" value="Genomic_DNA"/>
</dbReference>
<evidence type="ECO:0000313" key="2">
    <source>
        <dbReference type="Proteomes" id="UP000029033"/>
    </source>
</evidence>
<accession>A0A087DDS3</accession>
<dbReference type="GeneID" id="85164703"/>
<keyword evidence="2" id="KW-1185">Reference proteome</keyword>
<dbReference type="AlphaFoldDB" id="A0A087DDS3"/>
<proteinExistence type="predicted"/>
<dbReference type="STRING" id="158787.BSCA_0163"/>
<evidence type="ECO:0000313" key="1">
    <source>
        <dbReference type="EMBL" id="KFI93673.1"/>
    </source>
</evidence>
<organism evidence="1 2">
    <name type="scientific">Bifidobacterium scardovii</name>
    <dbReference type="NCBI Taxonomy" id="158787"/>
    <lineage>
        <taxon>Bacteria</taxon>
        <taxon>Bacillati</taxon>
        <taxon>Actinomycetota</taxon>
        <taxon>Actinomycetes</taxon>
        <taxon>Bifidobacteriales</taxon>
        <taxon>Bifidobacteriaceae</taxon>
        <taxon>Bifidobacterium</taxon>
    </lineage>
</organism>
<name>A0A087DDS3_9BIFI</name>
<sequence>MSIVFTEEQLEQARSIPRKSMDTVVASATDTPVSYWRELRLNGMGPEYETNVSGKVFYHRDSVLHYIHQHMKREA</sequence>
<dbReference type="OrthoDB" id="9914013at2"/>
<dbReference type="Proteomes" id="UP000029033">
    <property type="component" value="Unassembled WGS sequence"/>
</dbReference>